<keyword evidence="2 7" id="KW-1003">Cell membrane</keyword>
<reference evidence="8" key="1">
    <citation type="submission" date="2019-01" db="EMBL/GenBank/DDBJ databases">
        <authorList>
            <consortium name="Genoscope - CEA"/>
            <person name="William W."/>
        </authorList>
    </citation>
    <scope>NUCLEOTIDE SEQUENCE</scope>
    <source>
        <strain evidence="8">CR-1</strain>
    </source>
</reference>
<keyword evidence="4 7" id="KW-0812">Transmembrane</keyword>
<organism evidence="8">
    <name type="scientific">uncultured Desulfobacteraceae bacterium</name>
    <dbReference type="NCBI Taxonomy" id="218296"/>
    <lineage>
        <taxon>Bacteria</taxon>
        <taxon>Pseudomonadati</taxon>
        <taxon>Thermodesulfobacteriota</taxon>
        <taxon>Desulfobacteria</taxon>
        <taxon>Desulfobacterales</taxon>
        <taxon>Desulfobacteraceae</taxon>
        <taxon>environmental samples</taxon>
    </lineage>
</organism>
<keyword evidence="3 7" id="KW-0808">Transferase</keyword>
<dbReference type="GO" id="GO:0005886">
    <property type="term" value="C:plasma membrane"/>
    <property type="evidence" value="ECO:0007669"/>
    <property type="project" value="UniProtKB-SubCell"/>
</dbReference>
<dbReference type="EMBL" id="CAACVI010000012">
    <property type="protein sequence ID" value="VEN73590.1"/>
    <property type="molecule type" value="Genomic_DNA"/>
</dbReference>
<keyword evidence="8" id="KW-0449">Lipoprotein</keyword>
<evidence type="ECO:0000256" key="5">
    <source>
        <dbReference type="ARBA" id="ARBA00022989"/>
    </source>
</evidence>
<feature type="transmembrane region" description="Helical" evidence="7">
    <location>
        <begin position="13"/>
        <end position="33"/>
    </location>
</feature>
<evidence type="ECO:0000256" key="4">
    <source>
        <dbReference type="ARBA" id="ARBA00022692"/>
    </source>
</evidence>
<evidence type="ECO:0000256" key="7">
    <source>
        <dbReference type="HAMAP-Rule" id="MF_01147"/>
    </source>
</evidence>
<keyword evidence="8" id="KW-0328">Glycosyltransferase</keyword>
<comment type="subcellular location">
    <subcellularLocation>
        <location evidence="7">Cell membrane</location>
        <topology evidence="7">Multi-pass membrane protein</topology>
    </subcellularLocation>
</comment>
<sequence>MFPTIFTIGTVSLHSYGLFVAIGCLAGFFLARVEARRKNIDPDRISDLVFYALIAGIVGARLFYALTDPAPYIQNPLALLKIWEGGLVFYGAFILAVPTIFIYARRHGLKAAVIFDILAPGLALGHFFGRIGCFLAGCCYGKASDLPFAVVFQNPGSLAPLNLGLHPVQLYSALSNLLIFGFLWLLRKRLRIDGQLFWVYVLLYAAARFFLEFFRGDFRGDFVFGILSPAQTLGVAMAGVSMVCLALSARRASSDR</sequence>
<feature type="transmembrane region" description="Helical" evidence="7">
    <location>
        <begin position="45"/>
        <end position="67"/>
    </location>
</feature>
<feature type="transmembrane region" description="Helical" evidence="7">
    <location>
        <begin position="222"/>
        <end position="247"/>
    </location>
</feature>
<dbReference type="GO" id="GO:0042158">
    <property type="term" value="P:lipoprotein biosynthetic process"/>
    <property type="evidence" value="ECO:0007669"/>
    <property type="project" value="UniProtKB-UniRule"/>
</dbReference>
<dbReference type="NCBIfam" id="TIGR00544">
    <property type="entry name" value="lgt"/>
    <property type="match status" value="1"/>
</dbReference>
<dbReference type="UniPathway" id="UPA00664"/>
<accession>A0A484HGP8</accession>
<keyword evidence="6 7" id="KW-0472">Membrane</keyword>
<dbReference type="EC" id="2.5.1.145" evidence="7"/>
<proteinExistence type="inferred from homology"/>
<evidence type="ECO:0000256" key="2">
    <source>
        <dbReference type="ARBA" id="ARBA00022475"/>
    </source>
</evidence>
<dbReference type="PANTHER" id="PTHR30589">
    <property type="entry name" value="PROLIPOPROTEIN DIACYLGLYCERYL TRANSFERASE"/>
    <property type="match status" value="1"/>
</dbReference>
<comment type="similarity">
    <text evidence="1 7">Belongs to the Lgt family.</text>
</comment>
<evidence type="ECO:0000313" key="8">
    <source>
        <dbReference type="EMBL" id="VEN73590.1"/>
    </source>
</evidence>
<dbReference type="Pfam" id="PF01790">
    <property type="entry name" value="LGT"/>
    <property type="match status" value="1"/>
</dbReference>
<dbReference type="PANTHER" id="PTHR30589:SF0">
    <property type="entry name" value="PHOSPHATIDYLGLYCEROL--PROLIPOPROTEIN DIACYLGLYCERYL TRANSFERASE"/>
    <property type="match status" value="1"/>
</dbReference>
<feature type="transmembrane region" description="Helical" evidence="7">
    <location>
        <begin position="117"/>
        <end position="143"/>
    </location>
</feature>
<comment type="pathway">
    <text evidence="7">Protein modification; lipoprotein biosynthesis (diacylglyceryl transfer).</text>
</comment>
<dbReference type="GO" id="GO:0008961">
    <property type="term" value="F:phosphatidylglycerol-prolipoprotein diacylglyceryl transferase activity"/>
    <property type="evidence" value="ECO:0007669"/>
    <property type="project" value="UniProtKB-UniRule"/>
</dbReference>
<evidence type="ECO:0000256" key="3">
    <source>
        <dbReference type="ARBA" id="ARBA00022679"/>
    </source>
</evidence>
<feature type="transmembrane region" description="Helical" evidence="7">
    <location>
        <begin position="197"/>
        <end position="216"/>
    </location>
</feature>
<protein>
    <recommendedName>
        <fullName evidence="7">Phosphatidylglycerol--prolipoprotein diacylglyceryl transferase</fullName>
        <ecNumber evidence="7">2.5.1.145</ecNumber>
    </recommendedName>
</protein>
<feature type="transmembrane region" description="Helical" evidence="7">
    <location>
        <begin position="87"/>
        <end position="105"/>
    </location>
</feature>
<dbReference type="HAMAP" id="MF_01147">
    <property type="entry name" value="Lgt"/>
    <property type="match status" value="1"/>
</dbReference>
<name>A0A484HGP8_9BACT</name>
<evidence type="ECO:0000256" key="6">
    <source>
        <dbReference type="ARBA" id="ARBA00023136"/>
    </source>
</evidence>
<dbReference type="AlphaFoldDB" id="A0A484HGP8"/>
<comment type="function">
    <text evidence="7">Catalyzes the transfer of the diacylglyceryl group from phosphatidylglycerol to the sulfhydryl group of the N-terminal cysteine of a prolipoprotein, the first step in the formation of mature lipoproteins.</text>
</comment>
<keyword evidence="5 7" id="KW-1133">Transmembrane helix</keyword>
<dbReference type="InterPro" id="IPR001640">
    <property type="entry name" value="Lgt"/>
</dbReference>
<feature type="binding site" evidence="7">
    <location>
        <position position="130"/>
    </location>
    <ligand>
        <name>a 1,2-diacyl-sn-glycero-3-phospho-(1'-sn-glycerol)</name>
        <dbReference type="ChEBI" id="CHEBI:64716"/>
    </ligand>
</feature>
<comment type="catalytic activity">
    <reaction evidence="7">
        <text>L-cysteinyl-[prolipoprotein] + a 1,2-diacyl-sn-glycero-3-phospho-(1'-sn-glycerol) = an S-1,2-diacyl-sn-glyceryl-L-cysteinyl-[prolipoprotein] + sn-glycerol 1-phosphate + H(+)</text>
        <dbReference type="Rhea" id="RHEA:56712"/>
        <dbReference type="Rhea" id="RHEA-COMP:14679"/>
        <dbReference type="Rhea" id="RHEA-COMP:14680"/>
        <dbReference type="ChEBI" id="CHEBI:15378"/>
        <dbReference type="ChEBI" id="CHEBI:29950"/>
        <dbReference type="ChEBI" id="CHEBI:57685"/>
        <dbReference type="ChEBI" id="CHEBI:64716"/>
        <dbReference type="ChEBI" id="CHEBI:140658"/>
        <dbReference type="EC" id="2.5.1.145"/>
    </reaction>
</comment>
<feature type="transmembrane region" description="Helical" evidence="7">
    <location>
        <begin position="163"/>
        <end position="185"/>
    </location>
</feature>
<evidence type="ECO:0000256" key="1">
    <source>
        <dbReference type="ARBA" id="ARBA00007150"/>
    </source>
</evidence>
<gene>
    <name evidence="7 8" type="primary">lgt</name>
    <name evidence="8" type="ORF">EPICR_20055</name>
</gene>